<reference evidence="1" key="2">
    <citation type="journal article" date="2015" name="Fish Shellfish Immunol.">
        <title>Early steps in the European eel (Anguilla anguilla)-Vibrio vulnificus interaction in the gills: Role of the RtxA13 toxin.</title>
        <authorList>
            <person name="Callol A."/>
            <person name="Pajuelo D."/>
            <person name="Ebbesson L."/>
            <person name="Teles M."/>
            <person name="MacKenzie S."/>
            <person name="Amaro C."/>
        </authorList>
    </citation>
    <scope>NUCLEOTIDE SEQUENCE</scope>
</reference>
<dbReference type="AlphaFoldDB" id="A0A0E9VBJ5"/>
<name>A0A0E9VBJ5_ANGAN</name>
<proteinExistence type="predicted"/>
<protein>
    <submittedName>
        <fullName evidence="1">Uncharacterized protein</fullName>
    </submittedName>
</protein>
<accession>A0A0E9VBJ5</accession>
<dbReference type="EMBL" id="GBXM01033191">
    <property type="protein sequence ID" value="JAH75386.1"/>
    <property type="molecule type" value="Transcribed_RNA"/>
</dbReference>
<organism evidence="1">
    <name type="scientific">Anguilla anguilla</name>
    <name type="common">European freshwater eel</name>
    <name type="synonym">Muraena anguilla</name>
    <dbReference type="NCBI Taxonomy" id="7936"/>
    <lineage>
        <taxon>Eukaryota</taxon>
        <taxon>Metazoa</taxon>
        <taxon>Chordata</taxon>
        <taxon>Craniata</taxon>
        <taxon>Vertebrata</taxon>
        <taxon>Euteleostomi</taxon>
        <taxon>Actinopterygii</taxon>
        <taxon>Neopterygii</taxon>
        <taxon>Teleostei</taxon>
        <taxon>Anguilliformes</taxon>
        <taxon>Anguillidae</taxon>
        <taxon>Anguilla</taxon>
    </lineage>
</organism>
<sequence length="19" mass="2126">MCMLQGLTDMLSFCQTSIC</sequence>
<reference evidence="1" key="1">
    <citation type="submission" date="2014-11" db="EMBL/GenBank/DDBJ databases">
        <authorList>
            <person name="Amaro Gonzalez C."/>
        </authorList>
    </citation>
    <scope>NUCLEOTIDE SEQUENCE</scope>
</reference>
<evidence type="ECO:0000313" key="1">
    <source>
        <dbReference type="EMBL" id="JAH75386.1"/>
    </source>
</evidence>